<name>A0ACC2B0N3_DIPCM</name>
<sequence>MRTQHRWDAGLHSYSLCFLILVLLFQCLVFPGFSFGLQLEAQSFTFKFDGLSEQLMSDGFTYITKYLTSDMDDTFAFGAVRKSLNAHTLAVWLDVPTKLLATVVWSSNRNQPVTVNGSMSFVANGSLVFNDSDGREVWSTHTDGRGGLGIRLQDSGNLVVYNDLNESVWQSFDFPTDTLLQGQVLSPGMQLVSSVSDRNLSEGSYSLVMATGGLACYAISPNPLPYWIWGYYGKNDTVSLKQTCQHPTQLTLASNRAGILIMSQTNATNLSSGTSSALCNIPTKDLQVRTQTFLSNYTRFLRIEPDGNLRIYVYSGALNVDYDLFPSTGQCRLPDTCGPYGVCNGSTGQCSCPDNFLRVNASSPSQGCYLKSGELTCNQTNTRTYKLVELPGVDYFPNKFVPNSEQTVLTKANCMDLCLQNCSCTSSFFYETSSSCFIFTDPLQTLQVVPDQSKLGFIKVQDQQLPSSNKKQALAGGVIGSLIAVCAFLSAIFWYRRKRNTKTVYRNTEDESFITMLPGILTRFSYHDLHVATEGFRKQLGAGGFGSVYEGSLNDGTKIAVKKLEGARQGQKEFRAEVVTIGSINHINLVRLRGFCSEGFDYLLVYEYMPNGSLEKWLFGKDESSTILNWQRRLQIALGTARGLAYLHDECRERIIHLDIKPQNILLDDSFLPKVADFGLSKLVDRNQTMVYTTMRGTPGYLAPEWLLHAAVTDRTDVFSYGMVLLELVTGRKAFDIKCTDPEKQYLPAWVVYEIQQGRMMEVVDKLLHGDVDKEEVELLIHIGLLCIKDEMESRPSMTTVVQMLEGRVMVPHPQLEAYRFSGQRAFTSNSSSRESYNWNTTNTSNSTFTDNTSNSTTSFISNKSVSEMYLSNPR</sequence>
<evidence type="ECO:0000313" key="2">
    <source>
        <dbReference type="Proteomes" id="UP001162992"/>
    </source>
</evidence>
<dbReference type="EMBL" id="CM055109">
    <property type="protein sequence ID" value="KAJ7523328.1"/>
    <property type="molecule type" value="Genomic_DNA"/>
</dbReference>
<evidence type="ECO:0000313" key="1">
    <source>
        <dbReference type="EMBL" id="KAJ7523328.1"/>
    </source>
</evidence>
<reference evidence="2" key="1">
    <citation type="journal article" date="2024" name="Proc. Natl. Acad. Sci. U.S.A.">
        <title>Extraordinary preservation of gene collinearity over three hundred million years revealed in homosporous lycophytes.</title>
        <authorList>
            <person name="Li C."/>
            <person name="Wickell D."/>
            <person name="Kuo L.Y."/>
            <person name="Chen X."/>
            <person name="Nie B."/>
            <person name="Liao X."/>
            <person name="Peng D."/>
            <person name="Ji J."/>
            <person name="Jenkins J."/>
            <person name="Williams M."/>
            <person name="Shu S."/>
            <person name="Plott C."/>
            <person name="Barry K."/>
            <person name="Rajasekar S."/>
            <person name="Grimwood J."/>
            <person name="Han X."/>
            <person name="Sun S."/>
            <person name="Hou Z."/>
            <person name="He W."/>
            <person name="Dai G."/>
            <person name="Sun C."/>
            <person name="Schmutz J."/>
            <person name="Leebens-Mack J.H."/>
            <person name="Li F.W."/>
            <person name="Wang L."/>
        </authorList>
    </citation>
    <scope>NUCLEOTIDE SEQUENCE [LARGE SCALE GENOMIC DNA]</scope>
    <source>
        <strain evidence="2">cv. PW_Plant_1</strain>
    </source>
</reference>
<organism evidence="1 2">
    <name type="scientific">Diphasiastrum complanatum</name>
    <name type="common">Issler's clubmoss</name>
    <name type="synonym">Lycopodium complanatum</name>
    <dbReference type="NCBI Taxonomy" id="34168"/>
    <lineage>
        <taxon>Eukaryota</taxon>
        <taxon>Viridiplantae</taxon>
        <taxon>Streptophyta</taxon>
        <taxon>Embryophyta</taxon>
        <taxon>Tracheophyta</taxon>
        <taxon>Lycopodiopsida</taxon>
        <taxon>Lycopodiales</taxon>
        <taxon>Lycopodiaceae</taxon>
        <taxon>Lycopodioideae</taxon>
        <taxon>Diphasiastrum</taxon>
    </lineage>
</organism>
<comment type="caution">
    <text evidence="1">The sequence shown here is derived from an EMBL/GenBank/DDBJ whole genome shotgun (WGS) entry which is preliminary data.</text>
</comment>
<dbReference type="Proteomes" id="UP001162992">
    <property type="component" value="Chromosome 18"/>
</dbReference>
<protein>
    <submittedName>
        <fullName evidence="1">Uncharacterized protein</fullName>
    </submittedName>
</protein>
<keyword evidence="2" id="KW-1185">Reference proteome</keyword>
<proteinExistence type="predicted"/>
<accession>A0ACC2B0N3</accession>
<gene>
    <name evidence="1" type="ORF">O6H91_18G047000</name>
</gene>